<dbReference type="CTD" id="585"/>
<evidence type="ECO:0000256" key="12">
    <source>
        <dbReference type="ARBA" id="ARBA00073723"/>
    </source>
</evidence>
<accession>A0A4X2LQ10</accession>
<dbReference type="Gene3D" id="1.25.40.10">
    <property type="entry name" value="Tetratricopeptide repeat domain"/>
    <property type="match status" value="3"/>
</dbReference>
<dbReference type="GO" id="GO:0060271">
    <property type="term" value="P:cilium assembly"/>
    <property type="evidence" value="ECO:0007669"/>
    <property type="project" value="TreeGrafter"/>
</dbReference>
<dbReference type="AlphaFoldDB" id="A0A4X2LQ10"/>
<sequence length="507" mass="56590">MAEEKAPTTTQFPGTIEPQKPRLKKAPEFPILEKQNWLIHLHYIRKDYAACKALIKEQLQETQGLCEYAIYVQALMYRLEGNIQESLELFQSCAVLNPQNADNLKQVARSLFLLGKHKAAIEVYNEAAKLNQKDWEICHNLGVCYMYLKHFNKAKDQLHSALQLNRHDLTYIMLGKIHLLEGELEKAIDIYKKAVEFSPENTELLTTLGLLYLQAILAAGSMMQTHGDFDVALTKYRVMAYSVPESPPLWNNIGMCFFGKKKYVAAISCLKRANYLAPFDWKILYNLGLVHLTMQQYASAFHFLSAAINFQPKMGELYMLLAIALTNLDDSENASRAYAEAVALDQSNPLVNLNYAVLLYNQGEKKKALAQYQEMEKKVTLLKGSSSLDFDPEMVEMAQKMGAALQVGEALVWTKPVKDLKSRHRTTSANKSSNLQQPLGSNQALGQAMSSAAGFGKTTQLPAGAGGASQFSKPPSLPLEPEADPAEAISSEVQEQRETQKSSLAPE</sequence>
<feature type="repeat" description="TPR" evidence="13">
    <location>
        <begin position="101"/>
        <end position="134"/>
    </location>
</feature>
<proteinExistence type="inferred from homology"/>
<keyword evidence="9" id="KW-0206">Cytoskeleton</keyword>
<evidence type="ECO:0000256" key="7">
    <source>
        <dbReference type="ARBA" id="ARBA00023069"/>
    </source>
</evidence>
<reference evidence="16" key="1">
    <citation type="submission" date="2018-12" db="EMBL/GenBank/DDBJ databases">
        <authorList>
            <person name="Yazar S."/>
        </authorList>
    </citation>
    <scope>NUCLEOTIDE SEQUENCE [LARGE SCALE GENOMIC DNA]</scope>
</reference>
<dbReference type="GO" id="GO:0036064">
    <property type="term" value="C:ciliary basal body"/>
    <property type="evidence" value="ECO:0007669"/>
    <property type="project" value="TreeGrafter"/>
</dbReference>
<dbReference type="PROSITE" id="PS50293">
    <property type="entry name" value="TPR_REGION"/>
    <property type="match status" value="1"/>
</dbReference>
<dbReference type="GeneTree" id="ENSGT00940000158166"/>
<comment type="subcellular location">
    <subcellularLocation>
        <location evidence="1">Cell projection</location>
        <location evidence="1">Cilium membrane</location>
    </subcellularLocation>
    <subcellularLocation>
        <location evidence="2">Cytoplasm</location>
        <location evidence="2">Cytoskeleton</location>
        <location evidence="2">Microtubule organizing center</location>
        <location evidence="2">Centrosome</location>
        <location evidence="2">Centriolar satellite</location>
    </subcellularLocation>
</comment>
<evidence type="ECO:0000256" key="6">
    <source>
        <dbReference type="ARBA" id="ARBA00022803"/>
    </source>
</evidence>
<feature type="region of interest" description="Disordered" evidence="14">
    <location>
        <begin position="420"/>
        <end position="507"/>
    </location>
</feature>
<evidence type="ECO:0000256" key="14">
    <source>
        <dbReference type="SAM" id="MobiDB-lite"/>
    </source>
</evidence>
<feature type="region of interest" description="Disordered" evidence="14">
    <location>
        <begin position="1"/>
        <end position="21"/>
    </location>
</feature>
<evidence type="ECO:0000256" key="13">
    <source>
        <dbReference type="PROSITE-ProRule" id="PRU00339"/>
    </source>
</evidence>
<evidence type="ECO:0000256" key="1">
    <source>
        <dbReference type="ARBA" id="ARBA00004309"/>
    </source>
</evidence>
<feature type="repeat" description="TPR" evidence="13">
    <location>
        <begin position="67"/>
        <end position="100"/>
    </location>
</feature>
<keyword evidence="10" id="KW-0966">Cell projection</keyword>
<evidence type="ECO:0000256" key="2">
    <source>
        <dbReference type="ARBA" id="ARBA00004607"/>
    </source>
</evidence>
<dbReference type="InterPro" id="IPR011990">
    <property type="entry name" value="TPR-like_helical_dom_sf"/>
</dbReference>
<keyword evidence="4" id="KW-0963">Cytoplasm</keyword>
<evidence type="ECO:0000256" key="4">
    <source>
        <dbReference type="ARBA" id="ARBA00022490"/>
    </source>
</evidence>
<feature type="compositionally biased region" description="Polar residues" evidence="14">
    <location>
        <begin position="427"/>
        <end position="450"/>
    </location>
</feature>
<dbReference type="GO" id="GO:0061512">
    <property type="term" value="P:protein localization to cilium"/>
    <property type="evidence" value="ECO:0007669"/>
    <property type="project" value="TreeGrafter"/>
</dbReference>
<dbReference type="InterPro" id="IPR013105">
    <property type="entry name" value="TPR_2"/>
</dbReference>
<name>A0A4X2LQ10_VOMUR</name>
<gene>
    <name evidence="15" type="primary">BBS4</name>
</gene>
<keyword evidence="16" id="KW-1185">Reference proteome</keyword>
<evidence type="ECO:0000256" key="5">
    <source>
        <dbReference type="ARBA" id="ARBA00022737"/>
    </source>
</evidence>
<dbReference type="SMART" id="SM00028">
    <property type="entry name" value="TPR"/>
    <property type="match status" value="7"/>
</dbReference>
<dbReference type="GeneID" id="114032159"/>
<dbReference type="PANTHER" id="PTHR44186:SF1">
    <property type="entry name" value="BARDET-BIEDL SYNDROME 4 PROTEIN"/>
    <property type="match status" value="1"/>
</dbReference>
<organism evidence="15 16">
    <name type="scientific">Vombatus ursinus</name>
    <name type="common">Common wombat</name>
    <dbReference type="NCBI Taxonomy" id="29139"/>
    <lineage>
        <taxon>Eukaryota</taxon>
        <taxon>Metazoa</taxon>
        <taxon>Chordata</taxon>
        <taxon>Craniata</taxon>
        <taxon>Vertebrata</taxon>
        <taxon>Euteleostomi</taxon>
        <taxon>Mammalia</taxon>
        <taxon>Metatheria</taxon>
        <taxon>Diprotodontia</taxon>
        <taxon>Vombatidae</taxon>
        <taxon>Vombatus</taxon>
    </lineage>
</organism>
<evidence type="ECO:0000313" key="16">
    <source>
        <dbReference type="Proteomes" id="UP000314987"/>
    </source>
</evidence>
<evidence type="ECO:0000256" key="11">
    <source>
        <dbReference type="ARBA" id="ARBA00023778"/>
    </source>
</evidence>
<dbReference type="SUPFAM" id="SSF48452">
    <property type="entry name" value="TPR-like"/>
    <property type="match status" value="2"/>
</dbReference>
<dbReference type="InterPro" id="IPR019734">
    <property type="entry name" value="TPR_rpt"/>
</dbReference>
<evidence type="ECO:0000313" key="15">
    <source>
        <dbReference type="Ensembl" id="ENSVURP00010026118.1"/>
    </source>
</evidence>
<evidence type="ECO:0000256" key="10">
    <source>
        <dbReference type="ARBA" id="ARBA00023273"/>
    </source>
</evidence>
<dbReference type="PROSITE" id="PS50005">
    <property type="entry name" value="TPR"/>
    <property type="match status" value="5"/>
</dbReference>
<protein>
    <recommendedName>
        <fullName evidence="12">BBSome complex member BBS4</fullName>
    </recommendedName>
</protein>
<dbReference type="Pfam" id="PF13414">
    <property type="entry name" value="TPR_11"/>
    <property type="match status" value="1"/>
</dbReference>
<dbReference type="GO" id="GO:0060170">
    <property type="term" value="C:ciliary membrane"/>
    <property type="evidence" value="ECO:0007669"/>
    <property type="project" value="UniProtKB-SubCell"/>
</dbReference>
<keyword evidence="7" id="KW-0969">Cilium</keyword>
<keyword evidence="8" id="KW-0472">Membrane</keyword>
<keyword evidence="6 13" id="KW-0802">TPR repeat</keyword>
<dbReference type="Ensembl" id="ENSVURT00010029744.1">
    <property type="protein sequence ID" value="ENSVURP00010026118.1"/>
    <property type="gene ID" value="ENSVURG00010020020.1"/>
</dbReference>
<evidence type="ECO:0000256" key="9">
    <source>
        <dbReference type="ARBA" id="ARBA00023212"/>
    </source>
</evidence>
<keyword evidence="3" id="KW-1003">Cell membrane</keyword>
<dbReference type="FunFam" id="1.25.40.10:FF:000265">
    <property type="entry name" value="Bardet-Biedl syndrome 4 (Human)"/>
    <property type="match status" value="1"/>
</dbReference>
<dbReference type="FunFam" id="1.25.40.10:FF:000237">
    <property type="entry name" value="Bardet-Biedl syndrome 4 (Human)"/>
    <property type="match status" value="1"/>
</dbReference>
<dbReference type="Pfam" id="PF13181">
    <property type="entry name" value="TPR_8"/>
    <property type="match status" value="3"/>
</dbReference>
<dbReference type="RefSeq" id="XP_027703205.1">
    <property type="nucleotide sequence ID" value="XM_027847404.1"/>
</dbReference>
<comment type="similarity">
    <text evidence="11">Belongs to the BBS4 family.</text>
</comment>
<evidence type="ECO:0000256" key="8">
    <source>
        <dbReference type="ARBA" id="ARBA00023136"/>
    </source>
</evidence>
<evidence type="ECO:0000256" key="3">
    <source>
        <dbReference type="ARBA" id="ARBA00022475"/>
    </source>
</evidence>
<dbReference type="Proteomes" id="UP000314987">
    <property type="component" value="Unassembled WGS sequence"/>
</dbReference>
<reference evidence="15" key="3">
    <citation type="submission" date="2025-09" db="UniProtKB">
        <authorList>
            <consortium name="Ensembl"/>
        </authorList>
    </citation>
    <scope>IDENTIFICATION</scope>
</reference>
<dbReference type="GO" id="GO:0034451">
    <property type="term" value="C:centriolar satellite"/>
    <property type="evidence" value="ECO:0007669"/>
    <property type="project" value="UniProtKB-SubCell"/>
</dbReference>
<dbReference type="Pfam" id="PF13432">
    <property type="entry name" value="TPR_16"/>
    <property type="match status" value="1"/>
</dbReference>
<feature type="repeat" description="TPR" evidence="13">
    <location>
        <begin position="315"/>
        <end position="348"/>
    </location>
</feature>
<feature type="repeat" description="TPR" evidence="13">
    <location>
        <begin position="168"/>
        <end position="201"/>
    </location>
</feature>
<feature type="repeat" description="TPR" evidence="13">
    <location>
        <begin position="281"/>
        <end position="314"/>
    </location>
</feature>
<dbReference type="PANTHER" id="PTHR44186">
    <property type="match status" value="1"/>
</dbReference>
<dbReference type="Pfam" id="PF07719">
    <property type="entry name" value="TPR_2"/>
    <property type="match status" value="1"/>
</dbReference>
<keyword evidence="5" id="KW-0677">Repeat</keyword>
<reference evidence="15" key="2">
    <citation type="submission" date="2025-08" db="UniProtKB">
        <authorList>
            <consortium name="Ensembl"/>
        </authorList>
    </citation>
    <scope>IDENTIFICATION</scope>
</reference>